<dbReference type="Gene3D" id="3.40.50.2000">
    <property type="entry name" value="Glycogen Phosphorylase B"/>
    <property type="match status" value="1"/>
</dbReference>
<dbReference type="PANTHER" id="PTHR46401:SF2">
    <property type="entry name" value="GLYCOSYLTRANSFERASE WBBK-RELATED"/>
    <property type="match status" value="1"/>
</dbReference>
<reference evidence="3 4" key="1">
    <citation type="submission" date="2016-10" db="EMBL/GenBank/DDBJ databases">
        <authorList>
            <person name="Varghese N."/>
            <person name="Submissions S."/>
        </authorList>
    </citation>
    <scope>NUCLEOTIDE SEQUENCE [LARGE SCALE GENOMIC DNA]</scope>
    <source>
        <strain evidence="3 4">DSM 14526</strain>
    </source>
</reference>
<dbReference type="GO" id="GO:0016757">
    <property type="term" value="F:glycosyltransferase activity"/>
    <property type="evidence" value="ECO:0007669"/>
    <property type="project" value="InterPro"/>
</dbReference>
<dbReference type="SUPFAM" id="SSF53756">
    <property type="entry name" value="UDP-Glycosyltransferase/glycogen phosphorylase"/>
    <property type="match status" value="1"/>
</dbReference>
<dbReference type="EMBL" id="FNQH01000003">
    <property type="protein sequence ID" value="SEA54429.1"/>
    <property type="molecule type" value="Genomic_DNA"/>
</dbReference>
<evidence type="ECO:0000313" key="3">
    <source>
        <dbReference type="EMBL" id="SEA54429.1"/>
    </source>
</evidence>
<dbReference type="InterPro" id="IPR001296">
    <property type="entry name" value="Glyco_trans_1"/>
</dbReference>
<organism evidence="3 4">
    <name type="scientific">Trichococcus collinsii</name>
    <dbReference type="NCBI Taxonomy" id="157076"/>
    <lineage>
        <taxon>Bacteria</taxon>
        <taxon>Bacillati</taxon>
        <taxon>Bacillota</taxon>
        <taxon>Bacilli</taxon>
        <taxon>Lactobacillales</taxon>
        <taxon>Carnobacteriaceae</taxon>
        <taxon>Trichococcus</taxon>
    </lineage>
</organism>
<name>A0AB38A0V1_9LACT</name>
<evidence type="ECO:0000259" key="2">
    <source>
        <dbReference type="Pfam" id="PF00534"/>
    </source>
</evidence>
<keyword evidence="1" id="KW-0808">Transferase</keyword>
<dbReference type="Pfam" id="PF00534">
    <property type="entry name" value="Glycos_transf_1"/>
    <property type="match status" value="1"/>
</dbReference>
<comment type="caution">
    <text evidence="3">The sequence shown here is derived from an EMBL/GenBank/DDBJ whole genome shotgun (WGS) entry which is preliminary data.</text>
</comment>
<keyword evidence="4" id="KW-1185">Reference proteome</keyword>
<evidence type="ECO:0000313" key="4">
    <source>
        <dbReference type="Proteomes" id="UP000199042"/>
    </source>
</evidence>
<accession>A0AB38A0V1</accession>
<protein>
    <submittedName>
        <fullName evidence="3">Glycosyltransferase involved in cell wall bisynthesis</fullName>
    </submittedName>
</protein>
<feature type="domain" description="Glycosyl transferase family 1" evidence="2">
    <location>
        <begin position="211"/>
        <end position="359"/>
    </location>
</feature>
<dbReference type="Proteomes" id="UP000199042">
    <property type="component" value="Unassembled WGS sequence"/>
</dbReference>
<evidence type="ECO:0000256" key="1">
    <source>
        <dbReference type="ARBA" id="ARBA00022679"/>
    </source>
</evidence>
<gene>
    <name evidence="3" type="ORF">SAMN04488525_103395</name>
</gene>
<dbReference type="RefSeq" id="WP_086985853.1">
    <property type="nucleotide sequence ID" value="NZ_FJNA01000001.1"/>
</dbReference>
<dbReference type="AlphaFoldDB" id="A0AB38A0V1"/>
<sequence length="383" mass="44423">MNTVVFDLLHAQPVGETKFHGGGEYIKSVFNALSDCMLGQFQVEVCFDKDAFLDDWILNVIQEKNITVHQVKNVRDIQYVLWKMRNPENVRFFTGMIYQYENLTFPEGCSSIGVCHGLRGLEKPYDAEAWRYISSKAEAKEWVVRTFLPQRKINASRTMFKNLFSKFNTIITDSEHSAYSIKVNFPDETKQKDIKIYYAPSKCVNLPESEVIEDEPYILMISANRWLKNSYRGVVSIDRLYQKGLLEGVRTRIYGSVPESIRRNLVCKDNFDFYDYVSSEDLETAYQNCSVFFYPTLNEGFGLPPMEAMKYGKTCVISGICSLPEVYGDSCYYCNPYDLMEMQNRLLHAISKPISTKKVKSRVEWIQVRQEEDLHSICNLLIK</sequence>
<dbReference type="PANTHER" id="PTHR46401">
    <property type="entry name" value="GLYCOSYLTRANSFERASE WBBK-RELATED"/>
    <property type="match status" value="1"/>
</dbReference>
<proteinExistence type="predicted"/>